<evidence type="ECO:0000313" key="8">
    <source>
        <dbReference type="EMBL" id="MFD0794804.1"/>
    </source>
</evidence>
<organism evidence="8 9">
    <name type="scientific">Mucilaginibacter litoreus</name>
    <dbReference type="NCBI Taxonomy" id="1048221"/>
    <lineage>
        <taxon>Bacteria</taxon>
        <taxon>Pseudomonadati</taxon>
        <taxon>Bacteroidota</taxon>
        <taxon>Sphingobacteriia</taxon>
        <taxon>Sphingobacteriales</taxon>
        <taxon>Sphingobacteriaceae</taxon>
        <taxon>Mucilaginibacter</taxon>
    </lineage>
</organism>
<proteinExistence type="inferred from homology"/>
<dbReference type="PROSITE" id="PS50059">
    <property type="entry name" value="FKBP_PPIASE"/>
    <property type="match status" value="1"/>
</dbReference>
<accession>A0ABW3AWP7</accession>
<dbReference type="PANTHER" id="PTHR43811">
    <property type="entry name" value="FKBP-TYPE PEPTIDYL-PROLYL CIS-TRANS ISOMERASE FKPA"/>
    <property type="match status" value="1"/>
</dbReference>
<dbReference type="Pfam" id="PF00254">
    <property type="entry name" value="FKBP_C"/>
    <property type="match status" value="1"/>
</dbReference>
<dbReference type="EC" id="5.2.1.8" evidence="6"/>
<evidence type="ECO:0000256" key="4">
    <source>
        <dbReference type="ARBA" id="ARBA00023235"/>
    </source>
</evidence>
<keyword evidence="9" id="KW-1185">Reference proteome</keyword>
<comment type="catalytic activity">
    <reaction evidence="1 5 6">
        <text>[protein]-peptidylproline (omega=180) = [protein]-peptidylproline (omega=0)</text>
        <dbReference type="Rhea" id="RHEA:16237"/>
        <dbReference type="Rhea" id="RHEA-COMP:10747"/>
        <dbReference type="Rhea" id="RHEA-COMP:10748"/>
        <dbReference type="ChEBI" id="CHEBI:83833"/>
        <dbReference type="ChEBI" id="CHEBI:83834"/>
        <dbReference type="EC" id="5.2.1.8"/>
    </reaction>
</comment>
<name>A0ABW3AWP7_9SPHI</name>
<gene>
    <name evidence="8" type="ORF">ACFQZX_14350</name>
</gene>
<evidence type="ECO:0000256" key="1">
    <source>
        <dbReference type="ARBA" id="ARBA00000971"/>
    </source>
</evidence>
<reference evidence="9" key="1">
    <citation type="journal article" date="2019" name="Int. J. Syst. Evol. Microbiol.">
        <title>The Global Catalogue of Microorganisms (GCM) 10K type strain sequencing project: providing services to taxonomists for standard genome sequencing and annotation.</title>
        <authorList>
            <consortium name="The Broad Institute Genomics Platform"/>
            <consortium name="The Broad Institute Genome Sequencing Center for Infectious Disease"/>
            <person name="Wu L."/>
            <person name="Ma J."/>
        </authorList>
    </citation>
    <scope>NUCLEOTIDE SEQUENCE [LARGE SCALE GENOMIC DNA]</scope>
    <source>
        <strain evidence="9">CCUG 61484</strain>
    </source>
</reference>
<dbReference type="InterPro" id="IPR001179">
    <property type="entry name" value="PPIase_FKBP_dom"/>
</dbReference>
<evidence type="ECO:0000256" key="3">
    <source>
        <dbReference type="ARBA" id="ARBA00023110"/>
    </source>
</evidence>
<evidence type="ECO:0000256" key="2">
    <source>
        <dbReference type="ARBA" id="ARBA00006577"/>
    </source>
</evidence>
<comment type="similarity">
    <text evidence="2 6">Belongs to the FKBP-type PPIase family.</text>
</comment>
<dbReference type="EMBL" id="JBHTHZ010000013">
    <property type="protein sequence ID" value="MFD0794804.1"/>
    <property type="molecule type" value="Genomic_DNA"/>
</dbReference>
<dbReference type="SUPFAM" id="SSF54534">
    <property type="entry name" value="FKBP-like"/>
    <property type="match status" value="2"/>
</dbReference>
<dbReference type="Gene3D" id="3.10.50.40">
    <property type="match status" value="1"/>
</dbReference>
<dbReference type="RefSeq" id="WP_377116560.1">
    <property type="nucleotide sequence ID" value="NZ_JBHTHZ010000013.1"/>
</dbReference>
<feature type="domain" description="PPIase FKBP-type" evidence="7">
    <location>
        <begin position="200"/>
        <end position="301"/>
    </location>
</feature>
<evidence type="ECO:0000259" key="7">
    <source>
        <dbReference type="PROSITE" id="PS50059"/>
    </source>
</evidence>
<dbReference type="PROSITE" id="PS51257">
    <property type="entry name" value="PROKAR_LIPOPROTEIN"/>
    <property type="match status" value="1"/>
</dbReference>
<evidence type="ECO:0000256" key="5">
    <source>
        <dbReference type="PROSITE-ProRule" id="PRU00277"/>
    </source>
</evidence>
<keyword evidence="4 5" id="KW-0413">Isomerase</keyword>
<dbReference type="InterPro" id="IPR046357">
    <property type="entry name" value="PPIase_dom_sf"/>
</dbReference>
<keyword evidence="3 5" id="KW-0697">Rotamase</keyword>
<evidence type="ECO:0000313" key="9">
    <source>
        <dbReference type="Proteomes" id="UP001597010"/>
    </source>
</evidence>
<dbReference type="Proteomes" id="UP001597010">
    <property type="component" value="Unassembled WGS sequence"/>
</dbReference>
<protein>
    <recommendedName>
        <fullName evidence="6">Peptidyl-prolyl cis-trans isomerase</fullName>
        <ecNumber evidence="6">5.2.1.8</ecNumber>
    </recommendedName>
</protein>
<dbReference type="PANTHER" id="PTHR43811:SF19">
    <property type="entry name" value="39 KDA FK506-BINDING NUCLEAR PROTEIN"/>
    <property type="match status" value="1"/>
</dbReference>
<comment type="caution">
    <text evidence="8">The sequence shown here is derived from an EMBL/GenBank/DDBJ whole genome shotgun (WGS) entry which is preliminary data.</text>
</comment>
<sequence>MRKNLMIIAVAALGLASCKGGFKQGEGGLLYNIRTDKSTPNIKIGDFISLNLILKTESDSVIGSTYDMGRPIPQIVEKAPKKGDITSVFPLLSEGDSATIKLNIDSMFKKGAPKPPGIKGKYIIYEVKIEKVIAKGNATDAVFQAHITDYFKAQTDAIKKQEPAKIDKFVADKKLNVTTTKSGLKYQITKPGSGPNLVPGDTAVLNYTGKLLDGKVFDSSFQDEAKKSKAFNPGRKYEPIKIAVAQSPVIQGWTEGLQLLNKGSKATFIIPSALGYGEQGAGGLIPAFAPLQFDIEILNIIKPNPNAPKTAQPAAPAVR</sequence>
<dbReference type="GO" id="GO:0003755">
    <property type="term" value="F:peptidyl-prolyl cis-trans isomerase activity"/>
    <property type="evidence" value="ECO:0007669"/>
    <property type="project" value="UniProtKB-EC"/>
</dbReference>
<evidence type="ECO:0000256" key="6">
    <source>
        <dbReference type="RuleBase" id="RU003915"/>
    </source>
</evidence>